<feature type="transmembrane region" description="Helical" evidence="1">
    <location>
        <begin position="183"/>
        <end position="204"/>
    </location>
</feature>
<keyword evidence="3" id="KW-0482">Metalloprotease</keyword>
<evidence type="ECO:0000313" key="3">
    <source>
        <dbReference type="EMBL" id="QPV64525.1"/>
    </source>
</evidence>
<dbReference type="PANTHER" id="PTHR36435:SF1">
    <property type="entry name" value="CAAX AMINO TERMINAL PROTEASE FAMILY PROTEIN"/>
    <property type="match status" value="1"/>
</dbReference>
<dbReference type="GO" id="GO:0004175">
    <property type="term" value="F:endopeptidase activity"/>
    <property type="evidence" value="ECO:0007669"/>
    <property type="project" value="UniProtKB-ARBA"/>
</dbReference>
<dbReference type="GO" id="GO:0080120">
    <property type="term" value="P:CAAX-box protein maturation"/>
    <property type="evidence" value="ECO:0007669"/>
    <property type="project" value="UniProtKB-ARBA"/>
</dbReference>
<dbReference type="Pfam" id="PF02517">
    <property type="entry name" value="Rce1-like"/>
    <property type="match status" value="1"/>
</dbReference>
<evidence type="ECO:0000313" key="4">
    <source>
        <dbReference type="Proteomes" id="UP000595001"/>
    </source>
</evidence>
<evidence type="ECO:0000256" key="1">
    <source>
        <dbReference type="SAM" id="Phobius"/>
    </source>
</evidence>
<dbReference type="Proteomes" id="UP000595001">
    <property type="component" value="Chromosome"/>
</dbReference>
<dbReference type="GO" id="GO:0008237">
    <property type="term" value="F:metallopeptidase activity"/>
    <property type="evidence" value="ECO:0007669"/>
    <property type="project" value="UniProtKB-KW"/>
</dbReference>
<keyword evidence="1" id="KW-1133">Transmembrane helix</keyword>
<feature type="transmembrane region" description="Helical" evidence="1">
    <location>
        <begin position="68"/>
        <end position="89"/>
    </location>
</feature>
<keyword evidence="3" id="KW-0645">Protease</keyword>
<dbReference type="PANTHER" id="PTHR36435">
    <property type="entry name" value="SLR1288 PROTEIN"/>
    <property type="match status" value="1"/>
</dbReference>
<reference evidence="3 4" key="1">
    <citation type="submission" date="2020-12" db="EMBL/GenBank/DDBJ databases">
        <title>Halosimplex halophilum sp. nov. and Halosimplex salinum sp. nov., two new members of the genus Halosimplex.</title>
        <authorList>
            <person name="Cui H.L."/>
        </authorList>
    </citation>
    <scope>NUCLEOTIDE SEQUENCE [LARGE SCALE GENOMIC DNA]</scope>
    <source>
        <strain evidence="3 4">YGH94</strain>
    </source>
</reference>
<feature type="transmembrane region" description="Helical" evidence="1">
    <location>
        <begin position="210"/>
        <end position="229"/>
    </location>
</feature>
<gene>
    <name evidence="3" type="ORF">I7X12_07905</name>
</gene>
<dbReference type="GO" id="GO:0006508">
    <property type="term" value="P:proteolysis"/>
    <property type="evidence" value="ECO:0007669"/>
    <property type="project" value="UniProtKB-KW"/>
</dbReference>
<keyword evidence="4" id="KW-1185">Reference proteome</keyword>
<dbReference type="RefSeq" id="WP_198063293.1">
    <property type="nucleotide sequence ID" value="NZ_CP065856.1"/>
</dbReference>
<dbReference type="InterPro" id="IPR003675">
    <property type="entry name" value="Rce1/LyrA-like_dom"/>
</dbReference>
<keyword evidence="1" id="KW-0472">Membrane</keyword>
<dbReference type="GeneID" id="60588408"/>
<feature type="transmembrane region" description="Helical" evidence="1">
    <location>
        <begin position="110"/>
        <end position="132"/>
    </location>
</feature>
<dbReference type="InterPro" id="IPR052710">
    <property type="entry name" value="CAAX_protease"/>
</dbReference>
<dbReference type="EMBL" id="CP065856">
    <property type="protein sequence ID" value="QPV64525.1"/>
    <property type="molecule type" value="Genomic_DNA"/>
</dbReference>
<proteinExistence type="predicted"/>
<keyword evidence="3" id="KW-0378">Hydrolase</keyword>
<feature type="transmembrane region" description="Helical" evidence="1">
    <location>
        <begin position="26"/>
        <end position="48"/>
    </location>
</feature>
<evidence type="ECO:0000259" key="2">
    <source>
        <dbReference type="Pfam" id="PF02517"/>
    </source>
</evidence>
<protein>
    <submittedName>
        <fullName evidence="3">CPBP family intramembrane metalloprotease</fullName>
    </submittedName>
</protein>
<dbReference type="AlphaFoldDB" id="A0A7T3G199"/>
<name>A0A7T3G199_9EURY</name>
<organism evidence="3 4">
    <name type="scientific">Halosimplex litoreum</name>
    <dbReference type="NCBI Taxonomy" id="1198301"/>
    <lineage>
        <taxon>Archaea</taxon>
        <taxon>Methanobacteriati</taxon>
        <taxon>Methanobacteriota</taxon>
        <taxon>Stenosarchaea group</taxon>
        <taxon>Halobacteria</taxon>
        <taxon>Halobacteriales</taxon>
        <taxon>Haloarculaceae</taxon>
        <taxon>Halosimplex</taxon>
    </lineage>
</organism>
<dbReference type="OrthoDB" id="275779at2157"/>
<dbReference type="KEGG" id="hlt:I7X12_07905"/>
<keyword evidence="1" id="KW-0812">Transmembrane</keyword>
<feature type="domain" description="CAAX prenyl protease 2/Lysostaphin resistance protein A-like" evidence="2">
    <location>
        <begin position="151"/>
        <end position="248"/>
    </location>
</feature>
<accession>A0A7T3G199</accession>
<feature type="transmembrane region" description="Helical" evidence="1">
    <location>
        <begin position="152"/>
        <end position="171"/>
    </location>
</feature>
<sequence length="263" mass="27601">MGHLPTGTQMGSEYYRVADMETRVESLFHSIALVVLAFVAGIFVQVGGGSVLSALGFDVTSTATLPPLAYAALTATLFVGFFAVIAGYLRWRSEEQFFRIAVPSLRDLAWIVAGFVGLFAVATALSALIQAAGIDTATNQVITDGRQDPARFLYLIPVTFLFVAPAEELLFRGIVQGLFRRAYGVVPAVVLASAVFGAGHYFALLGSGGSVVSSLALAGALGVVLGALYEITENIAVPIVVHGCWNTMSFLLQYAQATGALGA</sequence>